<evidence type="ECO:0000256" key="4">
    <source>
        <dbReference type="ARBA" id="ARBA00022505"/>
    </source>
</evidence>
<feature type="domain" description="Aldehyde oxidase/xanthine dehydrogenase a/b hammerhead" evidence="12">
    <location>
        <begin position="26"/>
        <end position="134"/>
    </location>
</feature>
<keyword evidence="14" id="KW-1185">Reference proteome</keyword>
<dbReference type="RefSeq" id="WP_107990416.1">
    <property type="nucleotide sequence ID" value="NZ_QAYG01000005.1"/>
</dbReference>
<evidence type="ECO:0000256" key="11">
    <source>
        <dbReference type="ARBA" id="ARBA00053029"/>
    </source>
</evidence>
<dbReference type="OrthoDB" id="9763985at2"/>
<dbReference type="Pfam" id="PF20256">
    <property type="entry name" value="MoCoBD_2"/>
    <property type="match status" value="1"/>
</dbReference>
<evidence type="ECO:0000256" key="8">
    <source>
        <dbReference type="ARBA" id="ARBA00023004"/>
    </source>
</evidence>
<keyword evidence="6" id="KW-0479">Metal-binding</keyword>
<dbReference type="Pfam" id="PF02738">
    <property type="entry name" value="MoCoBD_1"/>
    <property type="match status" value="1"/>
</dbReference>
<comment type="cofactor">
    <cofactor evidence="1">
        <name>Mo-molybdopterin</name>
        <dbReference type="ChEBI" id="CHEBI:71302"/>
    </cofactor>
</comment>
<dbReference type="GO" id="GO:0005506">
    <property type="term" value="F:iron ion binding"/>
    <property type="evidence" value="ECO:0007669"/>
    <property type="project" value="InterPro"/>
</dbReference>
<protein>
    <submittedName>
        <fullName evidence="13">Xanthine dehydrogenase molybdenum binding subunit apoprotein</fullName>
    </submittedName>
</protein>
<gene>
    <name evidence="13" type="ORF">C8N35_105133</name>
</gene>
<comment type="cofactor">
    <cofactor evidence="11">
        <name>Mo-molybdopterin cytosine dinucleotide</name>
        <dbReference type="ChEBI" id="CHEBI:71308"/>
    </cofactor>
</comment>
<evidence type="ECO:0000313" key="13">
    <source>
        <dbReference type="EMBL" id="PTW60131.1"/>
    </source>
</evidence>
<comment type="similarity">
    <text evidence="3">Belongs to the xanthine dehydrogenase family.</text>
</comment>
<dbReference type="InterPro" id="IPR008274">
    <property type="entry name" value="AldOxase/xan_DH_MoCoBD1"/>
</dbReference>
<dbReference type="InterPro" id="IPR016208">
    <property type="entry name" value="Ald_Oxase/xanthine_DH-like"/>
</dbReference>
<evidence type="ECO:0000256" key="9">
    <source>
        <dbReference type="ARBA" id="ARBA00023014"/>
    </source>
</evidence>
<evidence type="ECO:0000256" key="1">
    <source>
        <dbReference type="ARBA" id="ARBA00001924"/>
    </source>
</evidence>
<dbReference type="PANTHER" id="PTHR11908:SF132">
    <property type="entry name" value="ALDEHYDE OXIDASE 1-RELATED"/>
    <property type="match status" value="1"/>
</dbReference>
<evidence type="ECO:0000256" key="5">
    <source>
        <dbReference type="ARBA" id="ARBA00022714"/>
    </source>
</evidence>
<dbReference type="FunFam" id="3.30.365.10:FF:000002">
    <property type="entry name" value="Xanthine dehydrogenase oxidase"/>
    <property type="match status" value="1"/>
</dbReference>
<dbReference type="Gene3D" id="3.30.365.10">
    <property type="entry name" value="Aldehyde oxidase/xanthine dehydrogenase, molybdopterin binding domain"/>
    <property type="match status" value="4"/>
</dbReference>
<evidence type="ECO:0000256" key="10">
    <source>
        <dbReference type="ARBA" id="ARBA00034078"/>
    </source>
</evidence>
<dbReference type="InterPro" id="IPR036856">
    <property type="entry name" value="Ald_Oxase/Xan_DH_a/b_sf"/>
</dbReference>
<comment type="cofactor">
    <cofactor evidence="2">
        <name>FAD</name>
        <dbReference type="ChEBI" id="CHEBI:57692"/>
    </cofactor>
</comment>
<dbReference type="SMART" id="SM01008">
    <property type="entry name" value="Ald_Xan_dh_C"/>
    <property type="match status" value="1"/>
</dbReference>
<accession>A0A2T5V8S1</accession>
<dbReference type="GO" id="GO:0016491">
    <property type="term" value="F:oxidoreductase activity"/>
    <property type="evidence" value="ECO:0007669"/>
    <property type="project" value="UniProtKB-KW"/>
</dbReference>
<dbReference type="PANTHER" id="PTHR11908">
    <property type="entry name" value="XANTHINE DEHYDROGENASE"/>
    <property type="match status" value="1"/>
</dbReference>
<dbReference type="Gene3D" id="3.90.1170.50">
    <property type="entry name" value="Aldehyde oxidase/xanthine dehydrogenase, a/b hammerhead"/>
    <property type="match status" value="1"/>
</dbReference>
<evidence type="ECO:0000259" key="12">
    <source>
        <dbReference type="SMART" id="SM01008"/>
    </source>
</evidence>
<dbReference type="FunFam" id="3.30.365.10:FF:000001">
    <property type="entry name" value="Xanthine dehydrogenase oxidase"/>
    <property type="match status" value="1"/>
</dbReference>
<evidence type="ECO:0000256" key="2">
    <source>
        <dbReference type="ARBA" id="ARBA00001974"/>
    </source>
</evidence>
<keyword evidence="9" id="KW-0411">Iron-sulfur</keyword>
<evidence type="ECO:0000313" key="14">
    <source>
        <dbReference type="Proteomes" id="UP000244081"/>
    </source>
</evidence>
<organism evidence="13 14">
    <name type="scientific">Breoghania corrubedonensis</name>
    <dbReference type="NCBI Taxonomy" id="665038"/>
    <lineage>
        <taxon>Bacteria</taxon>
        <taxon>Pseudomonadati</taxon>
        <taxon>Pseudomonadota</taxon>
        <taxon>Alphaproteobacteria</taxon>
        <taxon>Hyphomicrobiales</taxon>
        <taxon>Stappiaceae</taxon>
        <taxon>Breoghania</taxon>
    </lineage>
</organism>
<dbReference type="AlphaFoldDB" id="A0A2T5V8S1"/>
<name>A0A2T5V8S1_9HYPH</name>
<dbReference type="NCBIfam" id="TIGR02965">
    <property type="entry name" value="xanthine_xdhB"/>
    <property type="match status" value="1"/>
</dbReference>
<dbReference type="EMBL" id="QAYG01000005">
    <property type="protein sequence ID" value="PTW60131.1"/>
    <property type="molecule type" value="Genomic_DNA"/>
</dbReference>
<evidence type="ECO:0000256" key="7">
    <source>
        <dbReference type="ARBA" id="ARBA00023002"/>
    </source>
</evidence>
<keyword evidence="4" id="KW-0500">Molybdenum</keyword>
<dbReference type="InterPro" id="IPR046867">
    <property type="entry name" value="AldOxase/xan_DH_MoCoBD2"/>
</dbReference>
<comment type="caution">
    <text evidence="13">The sequence shown here is derived from an EMBL/GenBank/DDBJ whole genome shotgun (WGS) entry which is preliminary data.</text>
</comment>
<dbReference type="InterPro" id="IPR037165">
    <property type="entry name" value="AldOxase/xan_DH_Mopterin-bd_sf"/>
</dbReference>
<dbReference type="SUPFAM" id="SSF56003">
    <property type="entry name" value="Molybdenum cofactor-binding domain"/>
    <property type="match status" value="1"/>
</dbReference>
<sequence length="773" mass="83026">MAETPTTPYATVRRALKHDSGEKHVSGTAVYVDDVPEPEGTLHMAPGWCRGAARGRIVALDLDAVRAAPGVVAVLTAEDIPGDNDCSPSIGGDPILADGEIMFWGQVVFAVVARSRAEARRAARLARIKVEEDAPTISVDAALVEDATVLPDYQFRNGQPEAALDTSNRRLSGVMRIGGQEHFYLEGQISMAVPGEDGDMFVHCSTQHPSEVQHIVAKALDVIEAGVTIEVRRMGGAFGGKESQANQWAALAALGARVTGKACKLRLDRDDDMIMTGKRHDFRIDYSVGFETDGAIKAVDMAFAARCGCSADLSLGVVDRTMFHADSSYYYPDALITSRRMRTHTVSNTAFRGFGGPQGMLAAERLIDAIAITLGLDPLDVRKRNFYAQGADITPYGMRVEEFATQHAIVTELEQTCDYRARREEIRAFNAANHILKKGLALTPVKFGIAFTLPHLNQAGALVHLYQDGSVHLNHGGTEMGQGLNIKVAQVVAEEFAIALDKVKITATHTGKVPNTGPTAASSGSDLNAMAARRAAETIKERLVGFASDKYGVPIDKIVFRDGHVLIGNEPILLGQLAKAAISSRVQLSATGYYATPKITWNRQTATGRPFLYFAFGAACSEVIIDTMTGEMRVTRVDVLHDVGKSLNPAIDIGQIEGGFVQGMGWLTTEELVWDDRGRLTTHAPSTYKIPTASDVPEDFRVSLYNSLGNPEPTIYRSKAVGEPPVMLANSVFCAIVDAVASLRPGVIPPLDAPATPEAILAAVDAVKAARVP</sequence>
<dbReference type="InterPro" id="IPR000674">
    <property type="entry name" value="Ald_Oxase/Xan_DH_a/b"/>
</dbReference>
<keyword evidence="5" id="KW-0001">2Fe-2S</keyword>
<dbReference type="SUPFAM" id="SSF54665">
    <property type="entry name" value="CO dehydrogenase molybdoprotein N-domain-like"/>
    <property type="match status" value="1"/>
</dbReference>
<keyword evidence="7" id="KW-0560">Oxidoreductase</keyword>
<evidence type="ECO:0000256" key="3">
    <source>
        <dbReference type="ARBA" id="ARBA00006849"/>
    </source>
</evidence>
<dbReference type="InterPro" id="IPR014309">
    <property type="entry name" value="Xanthine_DH_Mopterin-bd_su"/>
</dbReference>
<dbReference type="Pfam" id="PF01315">
    <property type="entry name" value="Ald_Xan_dh_C"/>
    <property type="match status" value="1"/>
</dbReference>
<evidence type="ECO:0000256" key="6">
    <source>
        <dbReference type="ARBA" id="ARBA00022723"/>
    </source>
</evidence>
<reference evidence="13 14" key="1">
    <citation type="submission" date="2018-04" db="EMBL/GenBank/DDBJ databases">
        <title>Genomic Encyclopedia of Archaeal and Bacterial Type Strains, Phase II (KMG-II): from individual species to whole genera.</title>
        <authorList>
            <person name="Goeker M."/>
        </authorList>
    </citation>
    <scope>NUCLEOTIDE SEQUENCE [LARGE SCALE GENOMIC DNA]</scope>
    <source>
        <strain evidence="13 14">DSM 23382</strain>
    </source>
</reference>
<proteinExistence type="inferred from homology"/>
<keyword evidence="8" id="KW-0408">Iron</keyword>
<dbReference type="GO" id="GO:0051537">
    <property type="term" value="F:2 iron, 2 sulfur cluster binding"/>
    <property type="evidence" value="ECO:0007669"/>
    <property type="project" value="UniProtKB-KW"/>
</dbReference>
<comment type="cofactor">
    <cofactor evidence="10">
        <name>[2Fe-2S] cluster</name>
        <dbReference type="ChEBI" id="CHEBI:190135"/>
    </cofactor>
</comment>
<dbReference type="GO" id="GO:0030151">
    <property type="term" value="F:molybdenum ion binding"/>
    <property type="evidence" value="ECO:0007669"/>
    <property type="project" value="InterPro"/>
</dbReference>
<dbReference type="Proteomes" id="UP000244081">
    <property type="component" value="Unassembled WGS sequence"/>
</dbReference>